<evidence type="ECO:0000256" key="6">
    <source>
        <dbReference type="ARBA" id="ARBA00022807"/>
    </source>
</evidence>
<protein>
    <recommendedName>
        <fullName evidence="3 9">Cysteine proteinase 1, mitochondrial</fullName>
        <ecNumber evidence="2 9">3.4.22.40</ecNumber>
    </recommendedName>
</protein>
<comment type="caution">
    <text evidence="12">The sequence shown here is derived from an EMBL/GenBank/DDBJ whole genome shotgun (WGS) entry which is preliminary data.</text>
</comment>
<name>A0AAV5R9B6_PICKL</name>
<dbReference type="InterPro" id="IPR025660">
    <property type="entry name" value="Pept_his_AS"/>
</dbReference>
<evidence type="ECO:0000313" key="12">
    <source>
        <dbReference type="EMBL" id="GMM47813.1"/>
    </source>
</evidence>
<keyword evidence="6 9" id="KW-0788">Thiol protease</keyword>
<comment type="function">
    <text evidence="9">Has aminopeptidase activity, shortening substrate peptides sequentially by 1 amino acid. Has bleomycin hydrolase activity, which can protect the cell from the toxic effects of bleomycin. Has homocysteine-thiolactonase activity, protecting the cell against homocysteine toxicity.</text>
</comment>
<dbReference type="PROSITE" id="PS00639">
    <property type="entry name" value="THIOL_PROTEASE_HIS"/>
    <property type="match status" value="1"/>
</dbReference>
<dbReference type="CDD" id="cd00585">
    <property type="entry name" value="Peptidase_C1B"/>
    <property type="match status" value="1"/>
</dbReference>
<keyword evidence="9" id="KW-0963">Cytoplasm</keyword>
<dbReference type="Gene3D" id="3.90.70.10">
    <property type="entry name" value="Cysteine proteinases"/>
    <property type="match status" value="1"/>
</dbReference>
<evidence type="ECO:0000256" key="4">
    <source>
        <dbReference type="ARBA" id="ARBA00022670"/>
    </source>
</evidence>
<dbReference type="InterPro" id="IPR004134">
    <property type="entry name" value="Peptidase_C1B"/>
</dbReference>
<dbReference type="AlphaFoldDB" id="A0AAV5R9B6"/>
<evidence type="ECO:0000313" key="13">
    <source>
        <dbReference type="Proteomes" id="UP001378960"/>
    </source>
</evidence>
<dbReference type="InterPro" id="IPR000169">
    <property type="entry name" value="Pept_cys_AS"/>
</dbReference>
<dbReference type="PANTHER" id="PTHR10363:SF2">
    <property type="entry name" value="BLEOMYCIN HYDROLASE"/>
    <property type="match status" value="1"/>
</dbReference>
<dbReference type="GO" id="GO:0043418">
    <property type="term" value="P:homocysteine catabolic process"/>
    <property type="evidence" value="ECO:0007669"/>
    <property type="project" value="TreeGrafter"/>
</dbReference>
<comment type="subunit">
    <text evidence="8">Homohexamer. Binds to nucleic acids. Binds single-stranded DNA and RNA with higher affinity than double-stranded DNA.</text>
</comment>
<dbReference type="PIRSF" id="PIRSF005700">
    <property type="entry name" value="PepC"/>
    <property type="match status" value="1"/>
</dbReference>
<proteinExistence type="inferred from homology"/>
<evidence type="ECO:0000256" key="11">
    <source>
        <dbReference type="SAM" id="MobiDB-lite"/>
    </source>
</evidence>
<accession>A0AAV5R9B6</accession>
<feature type="active site" evidence="10">
    <location>
        <position position="430"/>
    </location>
</feature>
<gene>
    <name evidence="12" type="ORF">DAPK24_044110</name>
</gene>
<keyword evidence="13" id="KW-1185">Reference proteome</keyword>
<keyword evidence="4 9" id="KW-0645">Protease</keyword>
<keyword evidence="9" id="KW-0496">Mitochondrion</keyword>
<evidence type="ECO:0000256" key="7">
    <source>
        <dbReference type="ARBA" id="ARBA00025347"/>
    </source>
</evidence>
<dbReference type="PANTHER" id="PTHR10363">
    <property type="entry name" value="BLEOMYCIN HYDROLASE"/>
    <property type="match status" value="1"/>
</dbReference>
<keyword evidence="5 9" id="KW-0378">Hydrolase</keyword>
<reference evidence="12 13" key="1">
    <citation type="journal article" date="2023" name="Elife">
        <title>Identification of key yeast species and microbe-microbe interactions impacting larval growth of Drosophila in the wild.</title>
        <authorList>
            <person name="Mure A."/>
            <person name="Sugiura Y."/>
            <person name="Maeda R."/>
            <person name="Honda K."/>
            <person name="Sakurai N."/>
            <person name="Takahashi Y."/>
            <person name="Watada M."/>
            <person name="Katoh T."/>
            <person name="Gotoh A."/>
            <person name="Gotoh Y."/>
            <person name="Taniguchi I."/>
            <person name="Nakamura K."/>
            <person name="Hayashi T."/>
            <person name="Katayama T."/>
            <person name="Uemura T."/>
            <person name="Hattori Y."/>
        </authorList>
    </citation>
    <scope>NUCLEOTIDE SEQUENCE [LARGE SCALE GENOMIC DNA]</scope>
    <source>
        <strain evidence="12 13">PK-24</strain>
    </source>
</reference>
<sequence length="510" mass="58960">MGQSASKQLNNNNNNKKPTYVSALSSSDADDELIYKLQTLLNVDDDDDDDESDDKSSKSPLNTLNLSEWKENILADPTKKLAMNCMTGNDIDKIIANTEKQNLNNIDLFNYNVKFEGHPITNQKSSGRCWLFASTNVFKEFMKSNYNLEDFEFSQNYLYFYDKLEKCNWFLNRILESYEDEIDSRYIQFLFQLPENDGGQWDMIVNLVNTYGLVPKSIYPDSASSINSSRLNYFINNKLREFAIVLRNLKKEENSNSEKIDSKSSNIEIVKKNMLKEIHTILSLTLGIPPDPNDSIVWEYKDKFGNYHKIDSTPLDFYNNVLNFKAHEHFSLINDPRNLEGLYTVDKLGNIENGKPIEYVNTSIDNLKETAIQMIKSNIPVFFGSDVGKFEDTQIGLLDVESWDYNLGFGIDMKLTKKQRLLTGSSQMTHAMVLTGVHLIDGKPIRWKVENSWGEYGNHKGYFIMSDKWFDEYVFQIVTNETFTKKKLVDIWKSKEYKVLPYYDPMGALA</sequence>
<dbReference type="GO" id="GO:0070005">
    <property type="term" value="F:cysteine-type aminopeptidase activity"/>
    <property type="evidence" value="ECO:0007669"/>
    <property type="project" value="InterPro"/>
</dbReference>
<evidence type="ECO:0000256" key="9">
    <source>
        <dbReference type="PIRNR" id="PIRNR005700"/>
    </source>
</evidence>
<feature type="active site" evidence="10">
    <location>
        <position position="129"/>
    </location>
</feature>
<comment type="function">
    <text evidence="7">The normal physiological role of the enzyme is unknown, but it is not essential for the viability of yeast cells. Has aminopeptidase activity, shortening substrate peptides sequentially by 1 amino acid. Has bleomycin hydrolase activity, which can protect the cell from the toxic effects of bleomycin. Has homocysteine-thiolactonase activity, protecting the cell against homocysteine toxicity. Acts as a repressor in the GAL4 regulatory system, but this does not require either the peptidase or nucleic acid-binding activities.</text>
</comment>
<feature type="active site" evidence="10">
    <location>
        <position position="451"/>
    </location>
</feature>
<dbReference type="Proteomes" id="UP001378960">
    <property type="component" value="Unassembled WGS sequence"/>
</dbReference>
<dbReference type="GO" id="GO:0006508">
    <property type="term" value="P:proteolysis"/>
    <property type="evidence" value="ECO:0007669"/>
    <property type="project" value="UniProtKB-KW"/>
</dbReference>
<evidence type="ECO:0000256" key="3">
    <source>
        <dbReference type="ARBA" id="ARBA00016900"/>
    </source>
</evidence>
<comment type="catalytic activity">
    <reaction evidence="1 9">
        <text>Inactivates bleomycin B2 (a cytotoxic glycometallopeptide) by hydrolysis of a carboxyamide bond of beta-aminoalanine, but also shows general aminopeptidase activity. The specificity varies somewhat with source, but amino acid arylamides of Met, Leu and Ala are preferred.</text>
        <dbReference type="EC" id="3.4.22.40"/>
    </reaction>
</comment>
<dbReference type="GO" id="GO:0004197">
    <property type="term" value="F:cysteine-type endopeptidase activity"/>
    <property type="evidence" value="ECO:0007669"/>
    <property type="project" value="UniProtKB-EC"/>
</dbReference>
<comment type="similarity">
    <text evidence="9">Belongs to the peptidase C1 family.</text>
</comment>
<dbReference type="GO" id="GO:0009636">
    <property type="term" value="P:response to toxic substance"/>
    <property type="evidence" value="ECO:0007669"/>
    <property type="project" value="TreeGrafter"/>
</dbReference>
<evidence type="ECO:0000256" key="1">
    <source>
        <dbReference type="ARBA" id="ARBA00000423"/>
    </source>
</evidence>
<feature type="region of interest" description="Disordered" evidence="11">
    <location>
        <begin position="1"/>
        <end position="24"/>
    </location>
</feature>
<evidence type="ECO:0000256" key="2">
    <source>
        <dbReference type="ARBA" id="ARBA00012465"/>
    </source>
</evidence>
<organism evidence="12 13">
    <name type="scientific">Pichia kluyveri</name>
    <name type="common">Yeast</name>
    <dbReference type="NCBI Taxonomy" id="36015"/>
    <lineage>
        <taxon>Eukaryota</taxon>
        <taxon>Fungi</taxon>
        <taxon>Dikarya</taxon>
        <taxon>Ascomycota</taxon>
        <taxon>Saccharomycotina</taxon>
        <taxon>Pichiomycetes</taxon>
        <taxon>Pichiales</taxon>
        <taxon>Pichiaceae</taxon>
        <taxon>Pichia</taxon>
    </lineage>
</organism>
<dbReference type="Pfam" id="PF03051">
    <property type="entry name" value="Peptidase_C1_2"/>
    <property type="match status" value="1"/>
</dbReference>
<comment type="subcellular location">
    <subcellularLocation>
        <location evidence="9">Mitochondrion</location>
    </subcellularLocation>
    <subcellularLocation>
        <location evidence="9">Cytoplasm</location>
    </subcellularLocation>
</comment>
<dbReference type="SUPFAM" id="SSF54001">
    <property type="entry name" value="Cysteine proteinases"/>
    <property type="match status" value="1"/>
</dbReference>
<dbReference type="EC" id="3.4.22.40" evidence="2 9"/>
<dbReference type="EMBL" id="BTGB01000009">
    <property type="protein sequence ID" value="GMM47813.1"/>
    <property type="molecule type" value="Genomic_DNA"/>
</dbReference>
<evidence type="ECO:0000256" key="8">
    <source>
        <dbReference type="ARBA" id="ARBA00026080"/>
    </source>
</evidence>
<dbReference type="InterPro" id="IPR038765">
    <property type="entry name" value="Papain-like_cys_pep_sf"/>
</dbReference>
<evidence type="ECO:0000256" key="5">
    <source>
        <dbReference type="ARBA" id="ARBA00022801"/>
    </source>
</evidence>
<dbReference type="GO" id="GO:0005739">
    <property type="term" value="C:mitochondrion"/>
    <property type="evidence" value="ECO:0007669"/>
    <property type="project" value="UniProtKB-SubCell"/>
</dbReference>
<evidence type="ECO:0000256" key="10">
    <source>
        <dbReference type="PIRSR" id="PIRSR005700-1"/>
    </source>
</evidence>
<dbReference type="PROSITE" id="PS00139">
    <property type="entry name" value="THIOL_PROTEASE_CYS"/>
    <property type="match status" value="1"/>
</dbReference>